<sequence length="82" mass="8227">MLIRTGRRAPRKRPPANQPFGASARARGLIGAAMLSLVIAASAAFPAPGLAASPAPAHQEAASRDDSGQAWLHSSGAAVTDG</sequence>
<feature type="region of interest" description="Disordered" evidence="1">
    <location>
        <begin position="1"/>
        <end position="22"/>
    </location>
</feature>
<feature type="compositionally biased region" description="Basic residues" evidence="1">
    <location>
        <begin position="1"/>
        <end position="14"/>
    </location>
</feature>
<gene>
    <name evidence="2" type="ORF">H3309_13330</name>
</gene>
<evidence type="ECO:0000313" key="2">
    <source>
        <dbReference type="EMBL" id="QMW22326.1"/>
    </source>
</evidence>
<feature type="compositionally biased region" description="Low complexity" evidence="1">
    <location>
        <begin position="49"/>
        <end position="60"/>
    </location>
</feature>
<evidence type="ECO:0000313" key="3">
    <source>
        <dbReference type="Proteomes" id="UP000515292"/>
    </source>
</evidence>
<dbReference type="RefSeq" id="WP_182295171.1">
    <property type="nucleotide sequence ID" value="NZ_CP059851.1"/>
</dbReference>
<reference evidence="2 3" key="1">
    <citation type="submission" date="2020-07" db="EMBL/GenBank/DDBJ databases">
        <title>Complete genome sequence for Sandaracinobacter sp. M6.</title>
        <authorList>
            <person name="Tang Y."/>
            <person name="Liu Q."/>
            <person name="Guo Z."/>
            <person name="Lei P."/>
            <person name="Huang B."/>
        </authorList>
    </citation>
    <scope>NUCLEOTIDE SEQUENCE [LARGE SCALE GENOMIC DNA]</scope>
    <source>
        <strain evidence="2 3">M6</strain>
    </source>
</reference>
<evidence type="ECO:0000256" key="1">
    <source>
        <dbReference type="SAM" id="MobiDB-lite"/>
    </source>
</evidence>
<dbReference type="KEGG" id="sand:H3309_13330"/>
<name>A0A7G5IG34_9SPHN</name>
<organism evidence="2 3">
    <name type="scientific">Sandaracinobacteroides saxicola</name>
    <dbReference type="NCBI Taxonomy" id="2759707"/>
    <lineage>
        <taxon>Bacteria</taxon>
        <taxon>Pseudomonadati</taxon>
        <taxon>Pseudomonadota</taxon>
        <taxon>Alphaproteobacteria</taxon>
        <taxon>Sphingomonadales</taxon>
        <taxon>Sphingosinicellaceae</taxon>
        <taxon>Sandaracinobacteroides</taxon>
    </lineage>
</organism>
<dbReference type="AlphaFoldDB" id="A0A7G5IG34"/>
<dbReference type="Proteomes" id="UP000515292">
    <property type="component" value="Chromosome"/>
</dbReference>
<protein>
    <submittedName>
        <fullName evidence="2">Uncharacterized protein</fullName>
    </submittedName>
</protein>
<dbReference type="EMBL" id="CP059851">
    <property type="protein sequence ID" value="QMW22326.1"/>
    <property type="molecule type" value="Genomic_DNA"/>
</dbReference>
<proteinExistence type="predicted"/>
<feature type="region of interest" description="Disordered" evidence="1">
    <location>
        <begin position="49"/>
        <end position="82"/>
    </location>
</feature>
<accession>A0A7G5IG34</accession>
<keyword evidence="3" id="KW-1185">Reference proteome</keyword>